<dbReference type="Proteomes" id="UP000315226">
    <property type="component" value="Unassembled WGS sequence"/>
</dbReference>
<organism evidence="1 2">
    <name type="scientific">Streptomyces gardneri</name>
    <dbReference type="NCBI Taxonomy" id="66892"/>
    <lineage>
        <taxon>Bacteria</taxon>
        <taxon>Bacillati</taxon>
        <taxon>Actinomycetota</taxon>
        <taxon>Actinomycetes</taxon>
        <taxon>Kitasatosporales</taxon>
        <taxon>Streptomycetaceae</taxon>
        <taxon>Streptomyces</taxon>
    </lineage>
</organism>
<accession>A0A4Y3RE81</accession>
<reference evidence="1 2" key="1">
    <citation type="submission" date="2019-06" db="EMBL/GenBank/DDBJ databases">
        <title>Whole genome shotgun sequence of Streptomyces gardneri NBRC 12865.</title>
        <authorList>
            <person name="Hosoyama A."/>
            <person name="Uohara A."/>
            <person name="Ohji S."/>
            <person name="Ichikawa N."/>
        </authorList>
    </citation>
    <scope>NUCLEOTIDE SEQUENCE [LARGE SCALE GENOMIC DNA]</scope>
    <source>
        <strain evidence="1 2">NBRC 12865</strain>
    </source>
</reference>
<evidence type="ECO:0000313" key="2">
    <source>
        <dbReference type="Proteomes" id="UP000315226"/>
    </source>
</evidence>
<evidence type="ECO:0000313" key="1">
    <source>
        <dbReference type="EMBL" id="GEB55669.1"/>
    </source>
</evidence>
<protein>
    <submittedName>
        <fullName evidence="1">Uncharacterized protein</fullName>
    </submittedName>
</protein>
<comment type="caution">
    <text evidence="1">The sequence shown here is derived from an EMBL/GenBank/DDBJ whole genome shotgun (WGS) entry which is preliminary data.</text>
</comment>
<dbReference type="AlphaFoldDB" id="A0A4Y3RE81"/>
<name>A0A4Y3RE81_9ACTN</name>
<sequence>MTILTARALTTTPRPGWGGDIVSGKREQAGRDDGLSSLLGHLPTLPSARGHMAVINCFLASADDQQLVLVVGHLRFTLPRQSVVKVESIETEPDRVTAPAVRVTVALPLTILDLCESMPEDIVRRSDRPFAIATRPTPPDYSHPQGYRDMEAAFLDARGIR</sequence>
<keyword evidence="2" id="KW-1185">Reference proteome</keyword>
<proteinExistence type="predicted"/>
<dbReference type="EMBL" id="BJMN01000007">
    <property type="protein sequence ID" value="GEB55669.1"/>
    <property type="molecule type" value="Genomic_DNA"/>
</dbReference>
<gene>
    <name evidence="1" type="ORF">SGA01_12740</name>
</gene>